<gene>
    <name evidence="2" type="ORF">B1813_12605</name>
</gene>
<dbReference type="NCBIfam" id="NF038175">
    <property type="entry name" value="IniB_NTERM"/>
    <property type="match status" value="1"/>
</dbReference>
<evidence type="ECO:0000313" key="3">
    <source>
        <dbReference type="Proteomes" id="UP000192591"/>
    </source>
</evidence>
<dbReference type="EMBL" id="MWIH01000005">
    <property type="protein sequence ID" value="OQO93248.1"/>
    <property type="molecule type" value="Genomic_DNA"/>
</dbReference>
<keyword evidence="3" id="KW-1185">Reference proteome</keyword>
<protein>
    <submittedName>
        <fullName evidence="2">Uncharacterized protein</fullName>
    </submittedName>
</protein>
<dbReference type="InterPro" id="IPR049709">
    <property type="entry name" value="IniB-like_N"/>
</dbReference>
<organism evidence="2 3">
    <name type="scientific">Saccharomonospora piscinae</name>
    <dbReference type="NCBI Taxonomy" id="687388"/>
    <lineage>
        <taxon>Bacteria</taxon>
        <taxon>Bacillati</taxon>
        <taxon>Actinomycetota</taxon>
        <taxon>Actinomycetes</taxon>
        <taxon>Pseudonocardiales</taxon>
        <taxon>Pseudonocardiaceae</taxon>
        <taxon>Saccharomonospora</taxon>
    </lineage>
</organism>
<comment type="caution">
    <text evidence="2">The sequence shown here is derived from an EMBL/GenBank/DDBJ whole genome shotgun (WGS) entry which is preliminary data.</text>
</comment>
<accession>A0A1V9A872</accession>
<evidence type="ECO:0000313" key="2">
    <source>
        <dbReference type="EMBL" id="OQO93248.1"/>
    </source>
</evidence>
<proteinExistence type="predicted"/>
<reference evidence="2 3" key="1">
    <citation type="submission" date="2017-02" db="EMBL/GenBank/DDBJ databases">
        <title>Draft genome of Saccharomonospora sp. 154.</title>
        <authorList>
            <person name="Alonso-Carmona G.S."/>
            <person name="De La Haba R."/>
            <person name="Vera-Gargallo B."/>
            <person name="Sandoval-Trujillo A.H."/>
            <person name="Ramirez-Duran N."/>
            <person name="Ventosa A."/>
        </authorList>
    </citation>
    <scope>NUCLEOTIDE SEQUENCE [LARGE SCALE GENOMIC DNA]</scope>
    <source>
        <strain evidence="2 3">LRS4.154</strain>
    </source>
</reference>
<sequence>MHAQGETETEHAATVENPVNPVTAVPQEQTLHDFVTNLLNDAAARDAFAHDPAKALGMAGLDDITAEDVQDVVPLVMDYTELPGTDAITEPAGAVSGLDGAIEQLRSVADAAVGERDELAGTADLTSDAGGVLAGGAAGLDGVTGAARWATDVASGEATGRLSDEGLSLGAVTDTVAGRAAGMGGVGLESSGGMVNADTLAGSGSGMVDAGLDGVTGNGGVDTDHLDAAVFGQADTQGAEGGAGLRTDAVTAEGVADVSAERLDVNGSLETPFGSYGVDLTGEPTLSVPELDTTGDLADTLDTDTITRGSEAAASTVVTYVASGGAALHGVARSATDELPVDVPAGVPAADLPVDVPVDVPAVPVDAASAPGVDDAVLSEPRDVVPDINEPLQVADIDSNLPNVGGSVYDLASEVHSSLTSVPGDLGFAVPNETPEMPELPVVNPLPESAGEAKSDITEATEQVPGVSNVTDTVSDSPLGTVTEKGEDVLSDAPVVGDLGLGS</sequence>
<feature type="region of interest" description="Disordered" evidence="1">
    <location>
        <begin position="468"/>
        <end position="503"/>
    </location>
</feature>
<feature type="compositionally biased region" description="Polar residues" evidence="1">
    <location>
        <begin position="468"/>
        <end position="480"/>
    </location>
</feature>
<dbReference type="Proteomes" id="UP000192591">
    <property type="component" value="Unassembled WGS sequence"/>
</dbReference>
<dbReference type="STRING" id="1962155.B1813_12605"/>
<name>A0A1V9A872_SACPI</name>
<dbReference type="AlphaFoldDB" id="A0A1V9A872"/>
<evidence type="ECO:0000256" key="1">
    <source>
        <dbReference type="SAM" id="MobiDB-lite"/>
    </source>
</evidence>